<proteinExistence type="predicted"/>
<accession>A0ABY5DTD9</accession>
<dbReference type="Proteomes" id="UP001056035">
    <property type="component" value="Chromosome"/>
</dbReference>
<dbReference type="EMBL" id="CP098502">
    <property type="protein sequence ID" value="UTI64342.1"/>
    <property type="molecule type" value="Genomic_DNA"/>
</dbReference>
<reference evidence="2 3" key="1">
    <citation type="submission" date="2022-06" db="EMBL/GenBank/DDBJ databases">
        <title>Paraconexibacter antarcticus.</title>
        <authorList>
            <person name="Kim C.S."/>
        </authorList>
    </citation>
    <scope>NUCLEOTIDE SEQUENCE [LARGE SCALE GENOMIC DNA]</scope>
    <source>
        <strain evidence="2 3">02-257</strain>
    </source>
</reference>
<evidence type="ECO:0000313" key="3">
    <source>
        <dbReference type="Proteomes" id="UP001056035"/>
    </source>
</evidence>
<keyword evidence="3" id="KW-1185">Reference proteome</keyword>
<keyword evidence="1" id="KW-0472">Membrane</keyword>
<keyword evidence="1" id="KW-0812">Transmembrane</keyword>
<keyword evidence="1" id="KW-1133">Transmembrane helix</keyword>
<feature type="transmembrane region" description="Helical" evidence="1">
    <location>
        <begin position="30"/>
        <end position="50"/>
    </location>
</feature>
<gene>
    <name evidence="2" type="primary">nrtS</name>
    <name evidence="2" type="ORF">NBH00_23760</name>
</gene>
<evidence type="ECO:0000313" key="2">
    <source>
        <dbReference type="EMBL" id="UTI64342.1"/>
    </source>
</evidence>
<dbReference type="RefSeq" id="WP_254571048.1">
    <property type="nucleotide sequence ID" value="NZ_CP098502.1"/>
</dbReference>
<evidence type="ECO:0000256" key="1">
    <source>
        <dbReference type="SAM" id="Phobius"/>
    </source>
</evidence>
<protein>
    <submittedName>
        <fullName evidence="2">Nitrate/nitrite transporter NrtS</fullName>
    </submittedName>
</protein>
<feature type="transmembrane region" description="Helical" evidence="1">
    <location>
        <begin position="56"/>
        <end position="76"/>
    </location>
</feature>
<dbReference type="InterPro" id="IPR047700">
    <property type="entry name" value="NrtS-like"/>
</dbReference>
<sequence>MPSRSPRLQQISEALAYCARPEHLRRTLRIAFVVGLLLTAVNQGSVILGGDASTLTWVRSAANFMIPFVVSNLGLLGGRPRPATPEATSTVDQ</sequence>
<organism evidence="2 3">
    <name type="scientific">Paraconexibacter antarcticus</name>
    <dbReference type="NCBI Taxonomy" id="2949664"/>
    <lineage>
        <taxon>Bacteria</taxon>
        <taxon>Bacillati</taxon>
        <taxon>Actinomycetota</taxon>
        <taxon>Thermoleophilia</taxon>
        <taxon>Solirubrobacterales</taxon>
        <taxon>Paraconexibacteraceae</taxon>
        <taxon>Paraconexibacter</taxon>
    </lineage>
</organism>
<dbReference type="NCBIfam" id="NF038050">
    <property type="entry name" value="NrtS"/>
    <property type="match status" value="1"/>
</dbReference>
<name>A0ABY5DTD9_9ACTN</name>